<sequence length="149" mass="16947">MSKSIEIFETTKNKPSATYNGYQYRKFHSNLGNKIACRCINERSEKCKGILKTKDNLVVSEMPHSCKPNEVKIDVKKQVANIRRRVCETDLSISKIYQEEMSPLFQRGYEILTEIPTLSSTSLHKTKRRVQGNSSESSTAADIILSSEL</sequence>
<proteinExistence type="predicted"/>
<dbReference type="Gene3D" id="2.20.25.240">
    <property type="match status" value="1"/>
</dbReference>
<keyword evidence="1" id="KW-0479">Metal-binding</keyword>
<evidence type="ECO:0000256" key="3">
    <source>
        <dbReference type="ARBA" id="ARBA00022833"/>
    </source>
</evidence>
<comment type="caution">
    <text evidence="5">The sequence shown here is derived from an EMBL/GenBank/DDBJ whole genome shotgun (WGS) entry which is preliminary data.</text>
</comment>
<evidence type="ECO:0000313" key="6">
    <source>
        <dbReference type="Proteomes" id="UP000499080"/>
    </source>
</evidence>
<dbReference type="GO" id="GO:0008270">
    <property type="term" value="F:zinc ion binding"/>
    <property type="evidence" value="ECO:0007669"/>
    <property type="project" value="UniProtKB-KW"/>
</dbReference>
<keyword evidence="3" id="KW-0862">Zinc</keyword>
<name>A0A4Y2P014_ARAVE</name>
<dbReference type="OrthoDB" id="10029846at2759"/>
<evidence type="ECO:0000313" key="5">
    <source>
        <dbReference type="EMBL" id="GBN43366.1"/>
    </source>
</evidence>
<keyword evidence="2" id="KW-0863">Zinc-finger</keyword>
<dbReference type="Proteomes" id="UP000499080">
    <property type="component" value="Unassembled WGS sequence"/>
</dbReference>
<feature type="domain" description="FLYWCH-type" evidence="4">
    <location>
        <begin position="9"/>
        <end position="64"/>
    </location>
</feature>
<dbReference type="AlphaFoldDB" id="A0A4Y2P014"/>
<reference evidence="5 6" key="1">
    <citation type="journal article" date="2019" name="Sci. Rep.">
        <title>Orb-weaving spider Araneus ventricosus genome elucidates the spidroin gene catalogue.</title>
        <authorList>
            <person name="Kono N."/>
            <person name="Nakamura H."/>
            <person name="Ohtoshi R."/>
            <person name="Moran D.A.P."/>
            <person name="Shinohara A."/>
            <person name="Yoshida Y."/>
            <person name="Fujiwara M."/>
            <person name="Mori M."/>
            <person name="Tomita M."/>
            <person name="Arakawa K."/>
        </authorList>
    </citation>
    <scope>NUCLEOTIDE SEQUENCE [LARGE SCALE GENOMIC DNA]</scope>
</reference>
<dbReference type="EMBL" id="BGPR01009960">
    <property type="protein sequence ID" value="GBN43366.1"/>
    <property type="molecule type" value="Genomic_DNA"/>
</dbReference>
<accession>A0A4Y2P014</accession>
<evidence type="ECO:0000256" key="1">
    <source>
        <dbReference type="ARBA" id="ARBA00022723"/>
    </source>
</evidence>
<gene>
    <name evidence="5" type="ORF">AVEN_80828_1</name>
</gene>
<protein>
    <recommendedName>
        <fullName evidence="4">FLYWCH-type domain-containing protein</fullName>
    </recommendedName>
</protein>
<evidence type="ECO:0000259" key="4">
    <source>
        <dbReference type="Pfam" id="PF04500"/>
    </source>
</evidence>
<evidence type="ECO:0000256" key="2">
    <source>
        <dbReference type="ARBA" id="ARBA00022771"/>
    </source>
</evidence>
<keyword evidence="6" id="KW-1185">Reference proteome</keyword>
<dbReference type="Pfam" id="PF04500">
    <property type="entry name" value="FLYWCH"/>
    <property type="match status" value="1"/>
</dbReference>
<organism evidence="5 6">
    <name type="scientific">Araneus ventricosus</name>
    <name type="common">Orbweaver spider</name>
    <name type="synonym">Epeira ventricosa</name>
    <dbReference type="NCBI Taxonomy" id="182803"/>
    <lineage>
        <taxon>Eukaryota</taxon>
        <taxon>Metazoa</taxon>
        <taxon>Ecdysozoa</taxon>
        <taxon>Arthropoda</taxon>
        <taxon>Chelicerata</taxon>
        <taxon>Arachnida</taxon>
        <taxon>Araneae</taxon>
        <taxon>Araneomorphae</taxon>
        <taxon>Entelegynae</taxon>
        <taxon>Araneoidea</taxon>
        <taxon>Araneidae</taxon>
        <taxon>Araneus</taxon>
    </lineage>
</organism>
<dbReference type="InterPro" id="IPR007588">
    <property type="entry name" value="Znf_FLYWCH"/>
</dbReference>